<dbReference type="InterPro" id="IPR027417">
    <property type="entry name" value="P-loop_NTPase"/>
</dbReference>
<dbReference type="OrthoDB" id="9806726at2"/>
<evidence type="ECO:0000256" key="3">
    <source>
        <dbReference type="ARBA" id="ARBA00022840"/>
    </source>
</evidence>
<dbReference type="SMART" id="SM00382">
    <property type="entry name" value="AAA"/>
    <property type="match status" value="1"/>
</dbReference>
<dbReference type="PROSITE" id="PS00211">
    <property type="entry name" value="ABC_TRANSPORTER_1"/>
    <property type="match status" value="1"/>
</dbReference>
<name>A0A0R1X8M5_9LACO</name>
<dbReference type="PROSITE" id="PS50893">
    <property type="entry name" value="ABC_TRANSPORTER_2"/>
    <property type="match status" value="1"/>
</dbReference>
<dbReference type="GO" id="GO:0005524">
    <property type="term" value="F:ATP binding"/>
    <property type="evidence" value="ECO:0007669"/>
    <property type="project" value="UniProtKB-KW"/>
</dbReference>
<dbReference type="AlphaFoldDB" id="A0A0R1X8M5"/>
<organism evidence="5 6">
    <name type="scientific">Limosilactobacillus panis DSM 6035</name>
    <dbReference type="NCBI Taxonomy" id="1423782"/>
    <lineage>
        <taxon>Bacteria</taxon>
        <taxon>Bacillati</taxon>
        <taxon>Bacillota</taxon>
        <taxon>Bacilli</taxon>
        <taxon>Lactobacillales</taxon>
        <taxon>Lactobacillaceae</taxon>
        <taxon>Limosilactobacillus</taxon>
    </lineage>
</organism>
<dbReference type="PANTHER" id="PTHR42734:SF19">
    <property type="entry name" value="IRON COMPOUNDS ABC TRANSPORTER, ATP-BINDING PROTEIN"/>
    <property type="match status" value="1"/>
</dbReference>
<keyword evidence="3 5" id="KW-0067">ATP-binding</keyword>
<dbReference type="EMBL" id="AZGM01000080">
    <property type="protein sequence ID" value="KRM26586.1"/>
    <property type="molecule type" value="Genomic_DNA"/>
</dbReference>
<dbReference type="InterPro" id="IPR017871">
    <property type="entry name" value="ABC_transporter-like_CS"/>
</dbReference>
<keyword evidence="2" id="KW-0547">Nucleotide-binding</keyword>
<sequence length="258" mass="28591">MTLLSANHISFAYRSQHPVFKNISLNINPGEIFTILGPNGVGKSTLLKCLLGLNRPQAGKILINKTSIGQLSRRQIARQVAYVPQNYQINTNLSVMDYLLTARAPFLNILQTPGRSDFQLIITQLQKVGLGSLQDKPLSALSGGQQQLVTIIKALVQEPQLLILDEPMAALDLNRQKEVLTILKSLASSGIAIVLTTHLPDHVFLLNSAVGLFYPNGRLEVGPRDRLMTKEKLSTVYQTSLDLVYLPHLKRYTCQLEI</sequence>
<dbReference type="InterPro" id="IPR003593">
    <property type="entry name" value="AAA+_ATPase"/>
</dbReference>
<dbReference type="PANTHER" id="PTHR42734">
    <property type="entry name" value="METAL TRANSPORT SYSTEM ATP-BINDING PROTEIN TM_0124-RELATED"/>
    <property type="match status" value="1"/>
</dbReference>
<dbReference type="PATRIC" id="fig|1423782.4.peg.372"/>
<comment type="caution">
    <text evidence="5">The sequence shown here is derived from an EMBL/GenBank/DDBJ whole genome shotgun (WGS) entry which is preliminary data.</text>
</comment>
<evidence type="ECO:0000256" key="2">
    <source>
        <dbReference type="ARBA" id="ARBA00022741"/>
    </source>
</evidence>
<dbReference type="InterPro" id="IPR050153">
    <property type="entry name" value="Metal_Ion_Import_ABC"/>
</dbReference>
<evidence type="ECO:0000313" key="5">
    <source>
        <dbReference type="EMBL" id="KRM26586.1"/>
    </source>
</evidence>
<dbReference type="Gene3D" id="3.40.50.300">
    <property type="entry name" value="P-loop containing nucleotide triphosphate hydrolases"/>
    <property type="match status" value="1"/>
</dbReference>
<proteinExistence type="predicted"/>
<evidence type="ECO:0000313" key="6">
    <source>
        <dbReference type="Proteomes" id="UP000051412"/>
    </source>
</evidence>
<feature type="domain" description="ABC transporter" evidence="4">
    <location>
        <begin position="4"/>
        <end position="241"/>
    </location>
</feature>
<dbReference type="GO" id="GO:0016887">
    <property type="term" value="F:ATP hydrolysis activity"/>
    <property type="evidence" value="ECO:0007669"/>
    <property type="project" value="InterPro"/>
</dbReference>
<protein>
    <submittedName>
        <fullName evidence="5">Iron(III) ABC transporter ATP-binding component</fullName>
    </submittedName>
</protein>
<evidence type="ECO:0000256" key="1">
    <source>
        <dbReference type="ARBA" id="ARBA00022448"/>
    </source>
</evidence>
<keyword evidence="6" id="KW-1185">Reference proteome</keyword>
<accession>A0A0R1X8M5</accession>
<dbReference type="RefSeq" id="WP_047769892.1">
    <property type="nucleotide sequence ID" value="NZ_AZGM01000080.1"/>
</dbReference>
<gene>
    <name evidence="5" type="ORF">FD32_GL000362</name>
</gene>
<dbReference type="Pfam" id="PF00005">
    <property type="entry name" value="ABC_tran"/>
    <property type="match status" value="1"/>
</dbReference>
<evidence type="ECO:0000259" key="4">
    <source>
        <dbReference type="PROSITE" id="PS50893"/>
    </source>
</evidence>
<keyword evidence="1" id="KW-0813">Transport</keyword>
<dbReference type="InterPro" id="IPR003439">
    <property type="entry name" value="ABC_transporter-like_ATP-bd"/>
</dbReference>
<reference evidence="5 6" key="1">
    <citation type="journal article" date="2015" name="Genome Announc.">
        <title>Expanding the biotechnology potential of lactobacilli through comparative genomics of 213 strains and associated genera.</title>
        <authorList>
            <person name="Sun Z."/>
            <person name="Harris H.M."/>
            <person name="McCann A."/>
            <person name="Guo C."/>
            <person name="Argimon S."/>
            <person name="Zhang W."/>
            <person name="Yang X."/>
            <person name="Jeffery I.B."/>
            <person name="Cooney J.C."/>
            <person name="Kagawa T.F."/>
            <person name="Liu W."/>
            <person name="Song Y."/>
            <person name="Salvetti E."/>
            <person name="Wrobel A."/>
            <person name="Rasinkangas P."/>
            <person name="Parkhill J."/>
            <person name="Rea M.C."/>
            <person name="O'Sullivan O."/>
            <person name="Ritari J."/>
            <person name="Douillard F.P."/>
            <person name="Paul Ross R."/>
            <person name="Yang R."/>
            <person name="Briner A.E."/>
            <person name="Felis G.E."/>
            <person name="de Vos W.M."/>
            <person name="Barrangou R."/>
            <person name="Klaenhammer T.R."/>
            <person name="Caufield P.W."/>
            <person name="Cui Y."/>
            <person name="Zhang H."/>
            <person name="O'Toole P.W."/>
        </authorList>
    </citation>
    <scope>NUCLEOTIDE SEQUENCE [LARGE SCALE GENOMIC DNA]</scope>
    <source>
        <strain evidence="5 6">DSM 6035</strain>
    </source>
</reference>
<dbReference type="FunFam" id="3.40.50.300:FF:000134">
    <property type="entry name" value="Iron-enterobactin ABC transporter ATP-binding protein"/>
    <property type="match status" value="1"/>
</dbReference>
<dbReference type="SUPFAM" id="SSF52540">
    <property type="entry name" value="P-loop containing nucleoside triphosphate hydrolases"/>
    <property type="match status" value="1"/>
</dbReference>
<dbReference type="Proteomes" id="UP000051412">
    <property type="component" value="Unassembled WGS sequence"/>
</dbReference>
<dbReference type="STRING" id="1423782.FD32_GL000362"/>